<dbReference type="AlphaFoldDB" id="A0A420ZD17"/>
<dbReference type="GO" id="GO:0008270">
    <property type="term" value="F:zinc ion binding"/>
    <property type="evidence" value="ECO:0007669"/>
    <property type="project" value="UniProtKB-KW"/>
</dbReference>
<reference evidence="6 7" key="1">
    <citation type="submission" date="2018-06" db="EMBL/GenBank/DDBJ databases">
        <title>Extensive metabolic versatility and redundancy in microbially diverse, dynamic hydrothermal sediments.</title>
        <authorList>
            <person name="Dombrowski N."/>
            <person name="Teske A."/>
            <person name="Baker B.J."/>
        </authorList>
    </citation>
    <scope>NUCLEOTIDE SEQUENCE [LARGE SCALE GENOMIC DNA]</scope>
    <source>
        <strain evidence="6">B79_G16</strain>
    </source>
</reference>
<feature type="zinc finger region" description="dksA C4-type" evidence="4">
    <location>
        <begin position="97"/>
        <end position="121"/>
    </location>
</feature>
<evidence type="ECO:0000256" key="1">
    <source>
        <dbReference type="ARBA" id="ARBA00022723"/>
    </source>
</evidence>
<dbReference type="PANTHER" id="PTHR33823:SF5">
    <property type="entry name" value="DNAK SUPPRESSOR PROTEIN"/>
    <property type="match status" value="1"/>
</dbReference>
<feature type="domain" description="Zinc finger DksA/TraR C4-type" evidence="5">
    <location>
        <begin position="92"/>
        <end position="116"/>
    </location>
</feature>
<evidence type="ECO:0000256" key="3">
    <source>
        <dbReference type="ARBA" id="ARBA00022833"/>
    </source>
</evidence>
<dbReference type="PROSITE" id="PS51128">
    <property type="entry name" value="ZF_DKSA_2"/>
    <property type="match status" value="1"/>
</dbReference>
<dbReference type="EMBL" id="QMNG01000006">
    <property type="protein sequence ID" value="RLC37311.1"/>
    <property type="molecule type" value="Genomic_DNA"/>
</dbReference>
<dbReference type="Proteomes" id="UP000281261">
    <property type="component" value="Unassembled WGS sequence"/>
</dbReference>
<evidence type="ECO:0000259" key="5">
    <source>
        <dbReference type="Pfam" id="PF01258"/>
    </source>
</evidence>
<dbReference type="Pfam" id="PF01258">
    <property type="entry name" value="zf-dskA_traR"/>
    <property type="match status" value="1"/>
</dbReference>
<evidence type="ECO:0000313" key="6">
    <source>
        <dbReference type="EMBL" id="RLC37311.1"/>
    </source>
</evidence>
<proteinExistence type="predicted"/>
<organism evidence="6 7">
    <name type="scientific">candidate division Kazan bacterium</name>
    <dbReference type="NCBI Taxonomy" id="2202143"/>
    <lineage>
        <taxon>Bacteria</taxon>
        <taxon>Bacteria division Kazan-3B-28</taxon>
    </lineage>
</organism>
<accession>A0A420ZD17</accession>
<dbReference type="Gene3D" id="1.20.120.910">
    <property type="entry name" value="DksA, coiled-coil domain"/>
    <property type="match status" value="1"/>
</dbReference>
<keyword evidence="1" id="KW-0479">Metal-binding</keyword>
<comment type="caution">
    <text evidence="6">The sequence shown here is derived from an EMBL/GenBank/DDBJ whole genome shotgun (WGS) entry which is preliminary data.</text>
</comment>
<evidence type="ECO:0000256" key="4">
    <source>
        <dbReference type="PROSITE-ProRule" id="PRU00510"/>
    </source>
</evidence>
<dbReference type="InterPro" id="IPR000962">
    <property type="entry name" value="Znf_DskA_TraR"/>
</dbReference>
<dbReference type="PANTHER" id="PTHR33823">
    <property type="entry name" value="RNA POLYMERASE-BINDING TRANSCRIPTION FACTOR DKSA-RELATED"/>
    <property type="match status" value="1"/>
</dbReference>
<gene>
    <name evidence="6" type="ORF">DRH29_02365</name>
</gene>
<protein>
    <recommendedName>
        <fullName evidence="5">Zinc finger DksA/TraR C4-type domain-containing protein</fullName>
    </recommendedName>
</protein>
<keyword evidence="3" id="KW-0862">Zinc</keyword>
<evidence type="ECO:0000313" key="7">
    <source>
        <dbReference type="Proteomes" id="UP000281261"/>
    </source>
</evidence>
<keyword evidence="2" id="KW-0863">Zinc-finger</keyword>
<sequence>MSRYSPEFIEARKQDLKRRKAEIEKELATISEFDEASGKYIALQPEYDEGSVEDSIDSGVEAEALQERVSRVDDLDKSLDEIKLALSKIDKGTYGRCEDTGEWISEERLKTYPAARTRMDK</sequence>
<name>A0A420ZD17_UNCK3</name>
<evidence type="ECO:0000256" key="2">
    <source>
        <dbReference type="ARBA" id="ARBA00022771"/>
    </source>
</evidence>